<dbReference type="Proteomes" id="UP000800200">
    <property type="component" value="Unassembled WGS sequence"/>
</dbReference>
<reference evidence="11" key="1">
    <citation type="journal article" date="2020" name="Stud. Mycol.">
        <title>101 Dothideomycetes genomes: a test case for predicting lifestyles and emergence of pathogens.</title>
        <authorList>
            <person name="Haridas S."/>
            <person name="Albert R."/>
            <person name="Binder M."/>
            <person name="Bloem J."/>
            <person name="Labutti K."/>
            <person name="Salamov A."/>
            <person name="Andreopoulos B."/>
            <person name="Baker S."/>
            <person name="Barry K."/>
            <person name="Bills G."/>
            <person name="Bluhm B."/>
            <person name="Cannon C."/>
            <person name="Castanera R."/>
            <person name="Culley D."/>
            <person name="Daum C."/>
            <person name="Ezra D."/>
            <person name="Gonzalez J."/>
            <person name="Henrissat B."/>
            <person name="Kuo A."/>
            <person name="Liang C."/>
            <person name="Lipzen A."/>
            <person name="Lutzoni F."/>
            <person name="Magnuson J."/>
            <person name="Mondo S."/>
            <person name="Nolan M."/>
            <person name="Ohm R."/>
            <person name="Pangilinan J."/>
            <person name="Park H.-J."/>
            <person name="Ramirez L."/>
            <person name="Alfaro M."/>
            <person name="Sun H."/>
            <person name="Tritt A."/>
            <person name="Yoshinaga Y."/>
            <person name="Zwiers L.-H."/>
            <person name="Turgeon B."/>
            <person name="Goodwin S."/>
            <person name="Spatafora J."/>
            <person name="Crous P."/>
            <person name="Grigoriev I."/>
        </authorList>
    </citation>
    <scope>NUCLEOTIDE SEQUENCE</scope>
    <source>
        <strain evidence="11">CBS 207.26</strain>
    </source>
</reference>
<evidence type="ECO:0000256" key="9">
    <source>
        <dbReference type="ARBA" id="ARBA00048679"/>
    </source>
</evidence>
<evidence type="ECO:0000256" key="1">
    <source>
        <dbReference type="ARBA" id="ARBA00003747"/>
    </source>
</evidence>
<dbReference type="Pfam" id="PF00069">
    <property type="entry name" value="Pkinase"/>
    <property type="match status" value="1"/>
</dbReference>
<dbReference type="AlphaFoldDB" id="A0A6A6E455"/>
<evidence type="ECO:0000256" key="2">
    <source>
        <dbReference type="ARBA" id="ARBA00011534"/>
    </source>
</evidence>
<dbReference type="Gene3D" id="1.10.510.10">
    <property type="entry name" value="Transferase(Phosphotransferase) domain 1"/>
    <property type="match status" value="1"/>
</dbReference>
<dbReference type="CDD" id="cd00180">
    <property type="entry name" value="PKc"/>
    <property type="match status" value="1"/>
</dbReference>
<proteinExistence type="predicted"/>
<dbReference type="PROSITE" id="PS00109">
    <property type="entry name" value="PROTEIN_KINASE_TYR"/>
    <property type="match status" value="1"/>
</dbReference>
<evidence type="ECO:0000313" key="11">
    <source>
        <dbReference type="EMBL" id="KAF2185943.1"/>
    </source>
</evidence>
<evidence type="ECO:0000256" key="6">
    <source>
        <dbReference type="ARBA" id="ARBA00030980"/>
    </source>
</evidence>
<dbReference type="InterPro" id="IPR008266">
    <property type="entry name" value="Tyr_kinase_AS"/>
</dbReference>
<comment type="function">
    <text evidence="1">Component of the EKC/KEOPS complex that is required for the formation of a threonylcarbamoyl group on adenosine at position 37 (t(6)A37) in tRNAs that read codons beginning with adenine. The complex is probably involved in the transfer of the threonylcarbamoyl moiety of threonylcarbamoyl-AMP (TC-AMP) to the N6 group of A37. BUD32 has ATPase activity in the context of the EKC/KEOPS complex and likely plays a supporting role to the catalytic subunit KAE1. The EKC/KEOPS complex also promotes both telomere uncapping and telomere elongation. The complex is required for efficient recruitment of transcriptional coactivators.</text>
</comment>
<gene>
    <name evidence="11" type="ORF">K469DRAFT_575434</name>
</gene>
<dbReference type="EC" id="2.7.11.1" evidence="3"/>
<dbReference type="GO" id="GO:0005524">
    <property type="term" value="F:ATP binding"/>
    <property type="evidence" value="ECO:0007669"/>
    <property type="project" value="InterPro"/>
</dbReference>
<accession>A0A6A6E455</accession>
<keyword evidence="12" id="KW-1185">Reference proteome</keyword>
<dbReference type="OrthoDB" id="1668230at2759"/>
<dbReference type="SUPFAM" id="SSF56112">
    <property type="entry name" value="Protein kinase-like (PK-like)"/>
    <property type="match status" value="1"/>
</dbReference>
<sequence>MPERINRLNKHRFAVEKHVFEILGEHPRIVKYLGESESPKGLFLEEASHGDLQAYLDNPSNVIDHNSRIRWCKQIAEAVAYLHSCNVIHCDLRPENILLYADSAGVLHVRLCDFGVSKTSRMYGGGLPDDGFFDPREPVAPSCRTDMFSLGSVLYTVMTSHWPYRSPGPFKTDVEISGYEALVTNHFKSGEFPSDTTKLAGGEIILKCWGYGYESVEEVVSAYEKLSIDSS</sequence>
<feature type="domain" description="Protein kinase" evidence="10">
    <location>
        <begin position="1"/>
        <end position="231"/>
    </location>
</feature>
<comment type="subunit">
    <text evidence="2">Component of the EKC/KEOPS complex composed of at least BUD32, CGI121, GON7, KAE1 and PCC1; the whole complex dimerizes.</text>
</comment>
<evidence type="ECO:0000256" key="8">
    <source>
        <dbReference type="ARBA" id="ARBA00047899"/>
    </source>
</evidence>
<protein>
    <recommendedName>
        <fullName evidence="5">EKC/KEOPS complex subunit BUD32</fullName>
        <ecNumber evidence="3">2.7.11.1</ecNumber>
    </recommendedName>
    <alternativeName>
        <fullName evidence="6 7">Atypical Serine/threonine protein kinase BUD32</fullName>
    </alternativeName>
    <alternativeName>
        <fullName evidence="4">EKC/KEOPS complex subunit bud32</fullName>
    </alternativeName>
</protein>
<dbReference type="InterPro" id="IPR051681">
    <property type="entry name" value="Ser/Thr_Kinases-Pseudokinases"/>
</dbReference>
<dbReference type="InterPro" id="IPR011009">
    <property type="entry name" value="Kinase-like_dom_sf"/>
</dbReference>
<evidence type="ECO:0000259" key="10">
    <source>
        <dbReference type="PROSITE" id="PS50011"/>
    </source>
</evidence>
<evidence type="ECO:0000256" key="5">
    <source>
        <dbReference type="ARBA" id="ARBA00019973"/>
    </source>
</evidence>
<dbReference type="PANTHER" id="PTHR44329">
    <property type="entry name" value="SERINE/THREONINE-PROTEIN KINASE TNNI3K-RELATED"/>
    <property type="match status" value="1"/>
</dbReference>
<evidence type="ECO:0000256" key="7">
    <source>
        <dbReference type="ARBA" id="ARBA00033194"/>
    </source>
</evidence>
<comment type="catalytic activity">
    <reaction evidence="9">
        <text>L-seryl-[protein] + ATP = O-phospho-L-seryl-[protein] + ADP + H(+)</text>
        <dbReference type="Rhea" id="RHEA:17989"/>
        <dbReference type="Rhea" id="RHEA-COMP:9863"/>
        <dbReference type="Rhea" id="RHEA-COMP:11604"/>
        <dbReference type="ChEBI" id="CHEBI:15378"/>
        <dbReference type="ChEBI" id="CHEBI:29999"/>
        <dbReference type="ChEBI" id="CHEBI:30616"/>
        <dbReference type="ChEBI" id="CHEBI:83421"/>
        <dbReference type="ChEBI" id="CHEBI:456216"/>
        <dbReference type="EC" id="2.7.11.1"/>
    </reaction>
</comment>
<dbReference type="InterPro" id="IPR000719">
    <property type="entry name" value="Prot_kinase_dom"/>
</dbReference>
<name>A0A6A6E455_9PEZI</name>
<evidence type="ECO:0000256" key="4">
    <source>
        <dbReference type="ARBA" id="ARBA00013948"/>
    </source>
</evidence>
<keyword evidence="11" id="KW-0418">Kinase</keyword>
<dbReference type="PROSITE" id="PS50011">
    <property type="entry name" value="PROTEIN_KINASE_DOM"/>
    <property type="match status" value="1"/>
</dbReference>
<evidence type="ECO:0000313" key="12">
    <source>
        <dbReference type="Proteomes" id="UP000800200"/>
    </source>
</evidence>
<keyword evidence="11" id="KW-0808">Transferase</keyword>
<organism evidence="11 12">
    <name type="scientific">Zopfia rhizophila CBS 207.26</name>
    <dbReference type="NCBI Taxonomy" id="1314779"/>
    <lineage>
        <taxon>Eukaryota</taxon>
        <taxon>Fungi</taxon>
        <taxon>Dikarya</taxon>
        <taxon>Ascomycota</taxon>
        <taxon>Pezizomycotina</taxon>
        <taxon>Dothideomycetes</taxon>
        <taxon>Dothideomycetes incertae sedis</taxon>
        <taxon>Zopfiaceae</taxon>
        <taxon>Zopfia</taxon>
    </lineage>
</organism>
<comment type="catalytic activity">
    <reaction evidence="8">
        <text>L-threonyl-[protein] + ATP = O-phospho-L-threonyl-[protein] + ADP + H(+)</text>
        <dbReference type="Rhea" id="RHEA:46608"/>
        <dbReference type="Rhea" id="RHEA-COMP:11060"/>
        <dbReference type="Rhea" id="RHEA-COMP:11605"/>
        <dbReference type="ChEBI" id="CHEBI:15378"/>
        <dbReference type="ChEBI" id="CHEBI:30013"/>
        <dbReference type="ChEBI" id="CHEBI:30616"/>
        <dbReference type="ChEBI" id="CHEBI:61977"/>
        <dbReference type="ChEBI" id="CHEBI:456216"/>
        <dbReference type="EC" id="2.7.11.1"/>
    </reaction>
</comment>
<dbReference type="GO" id="GO:0004674">
    <property type="term" value="F:protein serine/threonine kinase activity"/>
    <property type="evidence" value="ECO:0007669"/>
    <property type="project" value="UniProtKB-EC"/>
</dbReference>
<evidence type="ECO:0000256" key="3">
    <source>
        <dbReference type="ARBA" id="ARBA00012513"/>
    </source>
</evidence>
<dbReference type="EMBL" id="ML994632">
    <property type="protein sequence ID" value="KAF2185943.1"/>
    <property type="molecule type" value="Genomic_DNA"/>
</dbReference>